<proteinExistence type="predicted"/>
<feature type="compositionally biased region" description="Low complexity" evidence="1">
    <location>
        <begin position="68"/>
        <end position="78"/>
    </location>
</feature>
<evidence type="ECO:0000256" key="1">
    <source>
        <dbReference type="SAM" id="MobiDB-lite"/>
    </source>
</evidence>
<evidence type="ECO:0000313" key="3">
    <source>
        <dbReference type="Proteomes" id="UP001501072"/>
    </source>
</evidence>
<feature type="compositionally biased region" description="Polar residues" evidence="1">
    <location>
        <begin position="54"/>
        <end position="64"/>
    </location>
</feature>
<keyword evidence="3" id="KW-1185">Reference proteome</keyword>
<dbReference type="Proteomes" id="UP001501072">
    <property type="component" value="Unassembled WGS sequence"/>
</dbReference>
<reference evidence="3" key="1">
    <citation type="journal article" date="2019" name="Int. J. Syst. Evol. Microbiol.">
        <title>The Global Catalogue of Microorganisms (GCM) 10K type strain sequencing project: providing services to taxonomists for standard genome sequencing and annotation.</title>
        <authorList>
            <consortium name="The Broad Institute Genomics Platform"/>
            <consortium name="The Broad Institute Genome Sequencing Center for Infectious Disease"/>
            <person name="Wu L."/>
            <person name="Ma J."/>
        </authorList>
    </citation>
    <scope>NUCLEOTIDE SEQUENCE [LARGE SCALE GENOMIC DNA]</scope>
    <source>
        <strain evidence="3">JCM 11269</strain>
    </source>
</reference>
<feature type="region of interest" description="Disordered" evidence="1">
    <location>
        <begin position="54"/>
        <end position="78"/>
    </location>
</feature>
<accession>A0ABP4DNZ1</accession>
<comment type="caution">
    <text evidence="2">The sequence shown here is derived from an EMBL/GenBank/DDBJ whole genome shotgun (WGS) entry which is preliminary data.</text>
</comment>
<name>A0ABP4DNZ1_9ACTN</name>
<evidence type="ECO:0000313" key="2">
    <source>
        <dbReference type="EMBL" id="GAA1015400.1"/>
    </source>
</evidence>
<protein>
    <submittedName>
        <fullName evidence="2">Uncharacterized protein</fullName>
    </submittedName>
</protein>
<dbReference type="EMBL" id="BAAAHU010000063">
    <property type="protein sequence ID" value="GAA1015400.1"/>
    <property type="molecule type" value="Genomic_DNA"/>
</dbReference>
<sequence>MPPAARTVPDASHDAMYAAQHVAEYAAQHGAKMMPALYNPSGGRRVQLAWQRFSTSPPGSSNGGYLQRRPAARPCGRPARLSARVYPAAFR</sequence>
<gene>
    <name evidence="2" type="ORF">GCM10009564_47750</name>
</gene>
<organism evidence="2 3">
    <name type="scientific">Streptomyces thermogriseus</name>
    <dbReference type="NCBI Taxonomy" id="75292"/>
    <lineage>
        <taxon>Bacteria</taxon>
        <taxon>Bacillati</taxon>
        <taxon>Actinomycetota</taxon>
        <taxon>Actinomycetes</taxon>
        <taxon>Kitasatosporales</taxon>
        <taxon>Streptomycetaceae</taxon>
        <taxon>Streptomyces</taxon>
    </lineage>
</organism>